<protein>
    <submittedName>
        <fullName evidence="3">6-phosphogluconolactonase</fullName>
    </submittedName>
</protein>
<dbReference type="Proteomes" id="UP000252884">
    <property type="component" value="Unassembled WGS sequence"/>
</dbReference>
<dbReference type="Pfam" id="PF10282">
    <property type="entry name" value="Lactonase"/>
    <property type="match status" value="1"/>
</dbReference>
<dbReference type="PANTHER" id="PTHR30344:SF1">
    <property type="entry name" value="6-PHOSPHOGLUCONOLACTONASE"/>
    <property type="match status" value="1"/>
</dbReference>
<dbReference type="AlphaFoldDB" id="A0A368Y506"/>
<reference evidence="3 4" key="1">
    <citation type="submission" date="2018-07" db="EMBL/GenBank/DDBJ databases">
        <title>Genomic Encyclopedia of Type Strains, Phase IV (KMG-IV): sequencing the most valuable type-strain genomes for metagenomic binning, comparative biology and taxonomic classification.</title>
        <authorList>
            <person name="Goeker M."/>
        </authorList>
    </citation>
    <scope>NUCLEOTIDE SEQUENCE [LARGE SCALE GENOMIC DNA]</scope>
    <source>
        <strain evidence="3 4">DSM 21634</strain>
    </source>
</reference>
<dbReference type="GO" id="GO:0006006">
    <property type="term" value="P:glucose metabolic process"/>
    <property type="evidence" value="ECO:0007669"/>
    <property type="project" value="UniProtKB-KW"/>
</dbReference>
<dbReference type="InterPro" id="IPR019405">
    <property type="entry name" value="Lactonase_7-beta_prop"/>
</dbReference>
<proteinExistence type="inferred from homology"/>
<dbReference type="PANTHER" id="PTHR30344">
    <property type="entry name" value="6-PHOSPHOGLUCONOLACTONASE-RELATED"/>
    <property type="match status" value="1"/>
</dbReference>
<dbReference type="GO" id="GO:0005829">
    <property type="term" value="C:cytosol"/>
    <property type="evidence" value="ECO:0007669"/>
    <property type="project" value="TreeGrafter"/>
</dbReference>
<organism evidence="3 4">
    <name type="scientific">Pseudorhodoferax soli</name>
    <dbReference type="NCBI Taxonomy" id="545864"/>
    <lineage>
        <taxon>Bacteria</taxon>
        <taxon>Pseudomonadati</taxon>
        <taxon>Pseudomonadota</taxon>
        <taxon>Betaproteobacteria</taxon>
        <taxon>Burkholderiales</taxon>
        <taxon>Comamonadaceae</taxon>
    </lineage>
</organism>
<dbReference type="InterPro" id="IPR050282">
    <property type="entry name" value="Cycloisomerase_2"/>
</dbReference>
<comment type="similarity">
    <text evidence="1">Belongs to the cycloisomerase 2 family.</text>
</comment>
<keyword evidence="2" id="KW-0313">Glucose metabolism</keyword>
<dbReference type="GO" id="GO:0017057">
    <property type="term" value="F:6-phosphogluconolactonase activity"/>
    <property type="evidence" value="ECO:0007669"/>
    <property type="project" value="TreeGrafter"/>
</dbReference>
<dbReference type="InterPro" id="IPR011045">
    <property type="entry name" value="N2O_reductase_N"/>
</dbReference>
<dbReference type="EMBL" id="QPJK01000002">
    <property type="protein sequence ID" value="RCW74416.1"/>
    <property type="molecule type" value="Genomic_DNA"/>
</dbReference>
<sequence length="363" mass="37943">MTPGKHFVYVSHHESGDIAPYALAADAAALAPLPRVAAGRLVMPLAASPDGRFLHAAIRTEPFALRSHAIAPATGALQPLGATPMPDSMVGIAVDRSGRWLLAAAYGADALYVFAIDAQGHVLPTPAQRLSSGGIKPHAICIDAANRFVYVPHLGTDEVRVYAFDAKAGLLTPCVPARARLPAGTGPRHLVLSPDGRFLYVLGQLDGRITVLRRDAASGALDTVQVLDAVPPGNGLLPGKPRPPSGSAQALPAETDVFWCADIQIRPQGDFLYTTERAKSTVSVLAVDRASGHLRLVDCIPTEKQPRAIAIDPQGRCLVVSGEASPTLSLYAIDATSGTLALQQQQPAGAGANWVLFATPPLS</sequence>
<keyword evidence="2" id="KW-0119">Carbohydrate metabolism</keyword>
<comment type="caution">
    <text evidence="3">The sequence shown here is derived from an EMBL/GenBank/DDBJ whole genome shotgun (WGS) entry which is preliminary data.</text>
</comment>
<evidence type="ECO:0000313" key="4">
    <source>
        <dbReference type="Proteomes" id="UP000252884"/>
    </source>
</evidence>
<evidence type="ECO:0000256" key="2">
    <source>
        <dbReference type="ARBA" id="ARBA00022526"/>
    </source>
</evidence>
<dbReference type="InterPro" id="IPR015943">
    <property type="entry name" value="WD40/YVTN_repeat-like_dom_sf"/>
</dbReference>
<evidence type="ECO:0000256" key="1">
    <source>
        <dbReference type="ARBA" id="ARBA00005564"/>
    </source>
</evidence>
<name>A0A368Y506_9BURK</name>
<evidence type="ECO:0000313" key="3">
    <source>
        <dbReference type="EMBL" id="RCW74416.1"/>
    </source>
</evidence>
<dbReference type="Gene3D" id="2.130.10.10">
    <property type="entry name" value="YVTN repeat-like/Quinoprotein amine dehydrogenase"/>
    <property type="match status" value="1"/>
</dbReference>
<dbReference type="RefSeq" id="WP_170168134.1">
    <property type="nucleotide sequence ID" value="NZ_QPJK01000002.1"/>
</dbReference>
<keyword evidence="4" id="KW-1185">Reference proteome</keyword>
<dbReference type="SUPFAM" id="SSF50974">
    <property type="entry name" value="Nitrous oxide reductase, N-terminal domain"/>
    <property type="match status" value="1"/>
</dbReference>
<accession>A0A368Y506</accession>
<gene>
    <name evidence="3" type="ORF">DES41_102739</name>
</gene>